<reference evidence="2" key="1">
    <citation type="submission" date="2018-05" db="EMBL/GenBank/DDBJ databases">
        <authorList>
            <person name="Lanie J.A."/>
            <person name="Ng W.-L."/>
            <person name="Kazmierczak K.M."/>
            <person name="Andrzejewski T.M."/>
            <person name="Davidsen T.M."/>
            <person name="Wayne K.J."/>
            <person name="Tettelin H."/>
            <person name="Glass J.I."/>
            <person name="Rusch D."/>
            <person name="Podicherti R."/>
            <person name="Tsui H.-C.T."/>
            <person name="Winkler M.E."/>
        </authorList>
    </citation>
    <scope>NUCLEOTIDE SEQUENCE</scope>
</reference>
<proteinExistence type="predicted"/>
<feature type="transmembrane region" description="Helical" evidence="1">
    <location>
        <begin position="132"/>
        <end position="150"/>
    </location>
</feature>
<evidence type="ECO:0000256" key="1">
    <source>
        <dbReference type="SAM" id="Phobius"/>
    </source>
</evidence>
<organism evidence="2">
    <name type="scientific">marine metagenome</name>
    <dbReference type="NCBI Taxonomy" id="408172"/>
    <lineage>
        <taxon>unclassified sequences</taxon>
        <taxon>metagenomes</taxon>
        <taxon>ecological metagenomes</taxon>
    </lineage>
</organism>
<protein>
    <submittedName>
        <fullName evidence="2">Uncharacterized protein</fullName>
    </submittedName>
</protein>
<keyword evidence="1" id="KW-0472">Membrane</keyword>
<gene>
    <name evidence="2" type="ORF">METZ01_LOCUS296995</name>
</gene>
<feature type="transmembrane region" description="Helical" evidence="1">
    <location>
        <begin position="20"/>
        <end position="47"/>
    </location>
</feature>
<dbReference type="EMBL" id="UINC01091406">
    <property type="protein sequence ID" value="SVC44141.1"/>
    <property type="molecule type" value="Genomic_DNA"/>
</dbReference>
<keyword evidence="1" id="KW-1133">Transmembrane helix</keyword>
<accession>A0A382MA98</accession>
<dbReference type="AlphaFoldDB" id="A0A382MA98"/>
<feature type="transmembrane region" description="Helical" evidence="1">
    <location>
        <begin position="67"/>
        <end position="88"/>
    </location>
</feature>
<evidence type="ECO:0000313" key="2">
    <source>
        <dbReference type="EMBL" id="SVC44141.1"/>
    </source>
</evidence>
<sequence>MDSEKKSVNIPWLKVIGQGYIGGIALLIASSWKFLLGILVLVLTVYFTEEEGDVGSSWGDNSLRAAIGIFALGTFITVLGIFHMLFWYKTWARIAGLFVLFGFLYGLLWFSTGALAWGTYQCIMQIINGRALWGPIFGILIAGFFLYWFGRTCYYTIKESPNLFRWILKASQLKESIADLQKKADCGLGPQKKEQTS</sequence>
<feature type="transmembrane region" description="Helical" evidence="1">
    <location>
        <begin position="95"/>
        <end position="120"/>
    </location>
</feature>
<name>A0A382MA98_9ZZZZ</name>
<keyword evidence="1" id="KW-0812">Transmembrane</keyword>